<dbReference type="PANTHER" id="PTHR43333">
    <property type="entry name" value="2-HACID_DH_C DOMAIN-CONTAINING PROTEIN"/>
    <property type="match status" value="1"/>
</dbReference>
<organism evidence="4 5">
    <name type="scientific">Pseudomonas typographi</name>
    <dbReference type="NCBI Taxonomy" id="2715964"/>
    <lineage>
        <taxon>Bacteria</taxon>
        <taxon>Pseudomonadati</taxon>
        <taxon>Pseudomonadota</taxon>
        <taxon>Gammaproteobacteria</taxon>
        <taxon>Pseudomonadales</taxon>
        <taxon>Pseudomonadaceae</taxon>
        <taxon>Pseudomonas</taxon>
    </lineage>
</organism>
<accession>A0ABR7Z0C5</accession>
<dbReference type="PANTHER" id="PTHR43333:SF1">
    <property type="entry name" value="D-ISOMER SPECIFIC 2-HYDROXYACID DEHYDROGENASE NAD-BINDING DOMAIN-CONTAINING PROTEIN"/>
    <property type="match status" value="1"/>
</dbReference>
<name>A0ABR7Z0C5_9PSED</name>
<dbReference type="Proteomes" id="UP000805841">
    <property type="component" value="Unassembled WGS sequence"/>
</dbReference>
<evidence type="ECO:0000256" key="1">
    <source>
        <dbReference type="ARBA" id="ARBA00023002"/>
    </source>
</evidence>
<keyword evidence="2" id="KW-0520">NAD</keyword>
<protein>
    <submittedName>
        <fullName evidence="4">Glyoxylate/hydroxypyruvate reductase A</fullName>
    </submittedName>
</protein>
<dbReference type="SUPFAM" id="SSF51735">
    <property type="entry name" value="NAD(P)-binding Rossmann-fold domains"/>
    <property type="match status" value="1"/>
</dbReference>
<keyword evidence="5" id="KW-1185">Reference proteome</keyword>
<reference evidence="4 5" key="1">
    <citation type="journal article" date="2020" name="Insects">
        <title>Bacteria Belonging to Pseudomonas typographi sp. nov. from the Bark Beetle Ips typographus Have Genomic Potential to Aid in the Host Ecology.</title>
        <authorList>
            <person name="Peral-Aranega E."/>
            <person name="Saati-Santamaria Z."/>
            <person name="Kolarik M."/>
            <person name="Rivas R."/>
            <person name="Garcia-Fraile P."/>
        </authorList>
    </citation>
    <scope>NUCLEOTIDE SEQUENCE [LARGE SCALE GENOMIC DNA]</scope>
    <source>
        <strain evidence="4 5">CA3A</strain>
    </source>
</reference>
<feature type="domain" description="D-isomer specific 2-hydroxyacid dehydrogenase NAD-binding" evidence="3">
    <location>
        <begin position="110"/>
        <end position="281"/>
    </location>
</feature>
<keyword evidence="1" id="KW-0560">Oxidoreductase</keyword>
<dbReference type="Pfam" id="PF02826">
    <property type="entry name" value="2-Hacid_dh_C"/>
    <property type="match status" value="1"/>
</dbReference>
<evidence type="ECO:0000259" key="3">
    <source>
        <dbReference type="Pfam" id="PF02826"/>
    </source>
</evidence>
<evidence type="ECO:0000313" key="4">
    <source>
        <dbReference type="EMBL" id="MBD1598776.1"/>
    </source>
</evidence>
<evidence type="ECO:0000313" key="5">
    <source>
        <dbReference type="Proteomes" id="UP000805841"/>
    </source>
</evidence>
<evidence type="ECO:0000256" key="2">
    <source>
        <dbReference type="ARBA" id="ARBA00023027"/>
    </source>
</evidence>
<dbReference type="InterPro" id="IPR036291">
    <property type="entry name" value="NAD(P)-bd_dom_sf"/>
</dbReference>
<dbReference type="InterPro" id="IPR006140">
    <property type="entry name" value="D-isomer_DH_NAD-bd"/>
</dbReference>
<comment type="caution">
    <text evidence="4">The sequence shown here is derived from an EMBL/GenBank/DDBJ whole genome shotgun (WGS) entry which is preliminary data.</text>
</comment>
<dbReference type="Gene3D" id="3.40.50.720">
    <property type="entry name" value="NAD(P)-binding Rossmann-like Domain"/>
    <property type="match status" value="2"/>
</dbReference>
<dbReference type="CDD" id="cd12164">
    <property type="entry name" value="GDH_like_2"/>
    <property type="match status" value="1"/>
</dbReference>
<dbReference type="EMBL" id="JAAOCA010000008">
    <property type="protein sequence ID" value="MBD1598776.1"/>
    <property type="molecule type" value="Genomic_DNA"/>
</dbReference>
<sequence length="316" mass="34486">MNPPIPFLAATGYPATQQWIAALQEAMPGERIVTLSQLNDADKAECTLAIVANPSPVDLKQLPQLLWVHSVWAGVERLVADLKQTQAELKIVRLIDPQLAETMAEAVLAWTLYLHRDMPGYIRQQRQKLWQPLPAVRAQERTVGLLGMGVLGEATAQRLHAANFKVRGWSRERKALANVECFAGYVELQSMLAATDILVCLLPLTEHTTGLLNAQTLGWLPVGARLINFARGPIIDDAALLSALNSGHIGHAVLDVFAVEPLPQDQWQWTHPQVSVLPHCSAPTHHKTASAIVASNIQAFRSSGLIPASVDTQAGY</sequence>
<dbReference type="RefSeq" id="WP_190419420.1">
    <property type="nucleotide sequence ID" value="NZ_JAAOCA010000008.1"/>
</dbReference>
<dbReference type="InterPro" id="IPR029753">
    <property type="entry name" value="D-isomer_DH_CS"/>
</dbReference>
<proteinExistence type="predicted"/>
<gene>
    <name evidence="4" type="ORF">HAQ05_08675</name>
</gene>
<dbReference type="PROSITE" id="PS00671">
    <property type="entry name" value="D_2_HYDROXYACID_DH_3"/>
    <property type="match status" value="1"/>
</dbReference>